<accession>A0A1S9P8V7</accession>
<keyword evidence="3" id="KW-1185">Reference proteome</keyword>
<dbReference type="AlphaFoldDB" id="A0A1S9P8V7"/>
<dbReference type="CDD" id="cd01029">
    <property type="entry name" value="TOPRIM_primases"/>
    <property type="match status" value="1"/>
</dbReference>
<sequence>MNIEQAKAIAIADILAKLELKPTRENETDATYYSPFRNEKTPSFHLNKIENVWFDHGEGEGGNAFQLVISILKYGGYSHQATDALRWIKNTNLDPLQITPRDRVKGKKSNWKLIDTRRLENVALLQYLVARGIDVEIAPKYLKEIYVQNVVTNTKIFAVGFQNEDGGYELRNKFFKSCVSPKTISFIRSDKPKPDGVMLFEGFMDFLTYATIHEGKLEHDVIVLNSVACVDHAIRYIKNYGYKYAYTWMDNDKAGMKANQRLAEFIASEPGLKLKVNNHLYNGFKDLNECHMHSSNLPPLELR</sequence>
<comment type="caution">
    <text evidence="2">The sequence shown here is derived from an EMBL/GenBank/DDBJ whole genome shotgun (WGS) entry which is preliminary data.</text>
</comment>
<dbReference type="InterPro" id="IPR002694">
    <property type="entry name" value="Znf_CHC2"/>
</dbReference>
<dbReference type="RefSeq" id="WP_078350702.1">
    <property type="nucleotide sequence ID" value="NZ_MBTF01000036.1"/>
</dbReference>
<dbReference type="InterPro" id="IPR036977">
    <property type="entry name" value="DNA_primase_Znf_CHC2"/>
</dbReference>
<dbReference type="OrthoDB" id="8536512at2"/>
<gene>
    <name evidence="2" type="ORF">BC343_15015</name>
</gene>
<dbReference type="GO" id="GO:0008270">
    <property type="term" value="F:zinc ion binding"/>
    <property type="evidence" value="ECO:0007669"/>
    <property type="project" value="InterPro"/>
</dbReference>
<dbReference type="SUPFAM" id="SSF57783">
    <property type="entry name" value="Zinc beta-ribbon"/>
    <property type="match status" value="1"/>
</dbReference>
<dbReference type="GO" id="GO:0003677">
    <property type="term" value="F:DNA binding"/>
    <property type="evidence" value="ECO:0007669"/>
    <property type="project" value="InterPro"/>
</dbReference>
<dbReference type="Gene3D" id="3.90.580.10">
    <property type="entry name" value="Zinc finger, CHC2-type domain"/>
    <property type="match status" value="1"/>
</dbReference>
<organism evidence="2 3">
    <name type="scientific">Mucilaginibacter pedocola</name>
    <dbReference type="NCBI Taxonomy" id="1792845"/>
    <lineage>
        <taxon>Bacteria</taxon>
        <taxon>Pseudomonadati</taxon>
        <taxon>Bacteroidota</taxon>
        <taxon>Sphingobacteriia</taxon>
        <taxon>Sphingobacteriales</taxon>
        <taxon>Sphingobacteriaceae</taxon>
        <taxon>Mucilaginibacter</taxon>
    </lineage>
</organism>
<name>A0A1S9P8V7_9SPHI</name>
<proteinExistence type="predicted"/>
<dbReference type="InterPro" id="IPR034154">
    <property type="entry name" value="TOPRIM_DnaG/twinkle"/>
</dbReference>
<evidence type="ECO:0000313" key="2">
    <source>
        <dbReference type="EMBL" id="OOQ57406.1"/>
    </source>
</evidence>
<dbReference type="EMBL" id="MBTF01000036">
    <property type="protein sequence ID" value="OOQ57406.1"/>
    <property type="molecule type" value="Genomic_DNA"/>
</dbReference>
<dbReference type="Gene3D" id="3.40.1360.10">
    <property type="match status" value="1"/>
</dbReference>
<dbReference type="Proteomes" id="UP000189739">
    <property type="component" value="Unassembled WGS sequence"/>
</dbReference>
<dbReference type="SUPFAM" id="SSF56731">
    <property type="entry name" value="DNA primase core"/>
    <property type="match status" value="1"/>
</dbReference>
<protein>
    <recommendedName>
        <fullName evidence="1">Zinc finger CHC2-type domain-containing protein</fullName>
    </recommendedName>
</protein>
<evidence type="ECO:0000259" key="1">
    <source>
        <dbReference type="Pfam" id="PF01807"/>
    </source>
</evidence>
<evidence type="ECO:0000313" key="3">
    <source>
        <dbReference type="Proteomes" id="UP000189739"/>
    </source>
</evidence>
<feature type="domain" description="Zinc finger CHC2-type" evidence="1">
    <location>
        <begin position="9"/>
        <end position="74"/>
    </location>
</feature>
<dbReference type="GO" id="GO:0003899">
    <property type="term" value="F:DNA-directed RNA polymerase activity"/>
    <property type="evidence" value="ECO:0007669"/>
    <property type="project" value="InterPro"/>
</dbReference>
<dbReference type="Pfam" id="PF13155">
    <property type="entry name" value="Toprim_2"/>
    <property type="match status" value="1"/>
</dbReference>
<reference evidence="2 3" key="1">
    <citation type="submission" date="2016-07" db="EMBL/GenBank/DDBJ databases">
        <title>Genomic analysis of zinc-resistant bacterium Mucilaginibacter pedocola TBZ30.</title>
        <authorList>
            <person name="Huang J."/>
            <person name="Tang J."/>
        </authorList>
    </citation>
    <scope>NUCLEOTIDE SEQUENCE [LARGE SCALE GENOMIC DNA]</scope>
    <source>
        <strain evidence="2 3">TBZ30</strain>
    </source>
</reference>
<dbReference type="Pfam" id="PF01807">
    <property type="entry name" value="Zn_ribbon_DnaG"/>
    <property type="match status" value="1"/>
</dbReference>
<dbReference type="GO" id="GO:0006260">
    <property type="term" value="P:DNA replication"/>
    <property type="evidence" value="ECO:0007669"/>
    <property type="project" value="InterPro"/>
</dbReference>
<dbReference type="STRING" id="1792845.BC343_15015"/>